<dbReference type="InterPro" id="IPR013022">
    <property type="entry name" value="Xyl_isomerase-like_TIM-brl"/>
</dbReference>
<dbReference type="InterPro" id="IPR036237">
    <property type="entry name" value="Xyl_isomerase-like_sf"/>
</dbReference>
<dbReference type="PANTHER" id="PTHR12110">
    <property type="entry name" value="HYDROXYPYRUVATE ISOMERASE"/>
    <property type="match status" value="1"/>
</dbReference>
<accession>A0ABS9CLE9</accession>
<keyword evidence="2" id="KW-0413">Isomerase</keyword>
<dbReference type="InterPro" id="IPR050312">
    <property type="entry name" value="IolE/XylAMocC-like"/>
</dbReference>
<evidence type="ECO:0000313" key="3">
    <source>
        <dbReference type="Proteomes" id="UP001299220"/>
    </source>
</evidence>
<dbReference type="Proteomes" id="UP001299220">
    <property type="component" value="Unassembled WGS sequence"/>
</dbReference>
<keyword evidence="3" id="KW-1185">Reference proteome</keyword>
<dbReference type="GO" id="GO:0016853">
    <property type="term" value="F:isomerase activity"/>
    <property type="evidence" value="ECO:0007669"/>
    <property type="project" value="UniProtKB-KW"/>
</dbReference>
<organism evidence="2 3">
    <name type="scientific">Anaeromassilibacillus senegalensis</name>
    <dbReference type="NCBI Taxonomy" id="1673717"/>
    <lineage>
        <taxon>Bacteria</taxon>
        <taxon>Bacillati</taxon>
        <taxon>Bacillota</taxon>
        <taxon>Clostridia</taxon>
        <taxon>Eubacteriales</taxon>
        <taxon>Acutalibacteraceae</taxon>
        <taxon>Anaeromassilibacillus</taxon>
    </lineage>
</organism>
<sequence length="260" mass="29400">MQTGISAASLYPMETEKALVHLSGLGYTLFEIFFNSYYETTPEFCALLNRLQEEHGFRIESVHPFTSALESMLLFERYDRRTQEGMEFYKRYMEAAKRIGAHILVLHGQRIGSGALSDTEYYARYHALYRIGQTFGVTVAQENVRQFRSAKTEFIRGMRLALGDECAFVLDTKQALMSGIEPVEMCDAMGERLVHVHLSDHTDTESCLLPGEGTCDLYPLHDRLLSLGYTGSVITEVYRAAIRNDTALKDSLSCIKSIFG</sequence>
<name>A0ABS9CLE9_9FIRM</name>
<dbReference type="RefSeq" id="WP_235322637.1">
    <property type="nucleotide sequence ID" value="NZ_JAFBIT010000001.1"/>
</dbReference>
<dbReference type="EMBL" id="JAFBIT010000001">
    <property type="protein sequence ID" value="MCF2651625.1"/>
    <property type="molecule type" value="Genomic_DNA"/>
</dbReference>
<feature type="domain" description="Xylose isomerase-like TIM barrel" evidence="1">
    <location>
        <begin position="24"/>
        <end position="257"/>
    </location>
</feature>
<proteinExistence type="predicted"/>
<evidence type="ECO:0000259" key="1">
    <source>
        <dbReference type="Pfam" id="PF01261"/>
    </source>
</evidence>
<comment type="caution">
    <text evidence="2">The sequence shown here is derived from an EMBL/GenBank/DDBJ whole genome shotgun (WGS) entry which is preliminary data.</text>
</comment>
<dbReference type="Pfam" id="PF01261">
    <property type="entry name" value="AP_endonuc_2"/>
    <property type="match status" value="1"/>
</dbReference>
<protein>
    <submittedName>
        <fullName evidence="2">Sugar phosphate isomerase/epimerase</fullName>
    </submittedName>
</protein>
<evidence type="ECO:0000313" key="2">
    <source>
        <dbReference type="EMBL" id="MCF2651625.1"/>
    </source>
</evidence>
<dbReference type="PANTHER" id="PTHR12110:SF41">
    <property type="entry name" value="INOSOSE DEHYDRATASE"/>
    <property type="match status" value="1"/>
</dbReference>
<dbReference type="SUPFAM" id="SSF51658">
    <property type="entry name" value="Xylose isomerase-like"/>
    <property type="match status" value="1"/>
</dbReference>
<gene>
    <name evidence="2" type="ORF">JQM67_03325</name>
</gene>
<dbReference type="Gene3D" id="3.20.20.150">
    <property type="entry name" value="Divalent-metal-dependent TIM barrel enzymes"/>
    <property type="match status" value="1"/>
</dbReference>
<reference evidence="2 3" key="1">
    <citation type="submission" date="2020-12" db="EMBL/GenBank/DDBJ databases">
        <title>Whole genome sequences of gut porcine anaerobes.</title>
        <authorList>
            <person name="Kubasova T."/>
            <person name="Jahodarova E."/>
            <person name="Rychlik I."/>
        </authorList>
    </citation>
    <scope>NUCLEOTIDE SEQUENCE [LARGE SCALE GENOMIC DNA]</scope>
    <source>
        <strain evidence="2 3">An867</strain>
    </source>
</reference>